<reference evidence="2" key="3">
    <citation type="submission" date="2015-04" db="UniProtKB">
        <authorList>
            <consortium name="EnsemblPlants"/>
        </authorList>
    </citation>
    <scope>IDENTIFICATION</scope>
    <source>
        <strain evidence="2">cv. Jemalong A17</strain>
    </source>
</reference>
<dbReference type="Proteomes" id="UP000002051">
    <property type="component" value="Chromosome 8"/>
</dbReference>
<dbReference type="AlphaFoldDB" id="A0A072TS75"/>
<reference evidence="1 3" key="1">
    <citation type="journal article" date="2011" name="Nature">
        <title>The Medicago genome provides insight into the evolution of rhizobial symbioses.</title>
        <authorList>
            <person name="Young N.D."/>
            <person name="Debelle F."/>
            <person name="Oldroyd G.E."/>
            <person name="Geurts R."/>
            <person name="Cannon S.B."/>
            <person name="Udvardi M.K."/>
            <person name="Benedito V.A."/>
            <person name="Mayer K.F."/>
            <person name="Gouzy J."/>
            <person name="Schoof H."/>
            <person name="Van de Peer Y."/>
            <person name="Proost S."/>
            <person name="Cook D.R."/>
            <person name="Meyers B.C."/>
            <person name="Spannagl M."/>
            <person name="Cheung F."/>
            <person name="De Mita S."/>
            <person name="Krishnakumar V."/>
            <person name="Gundlach H."/>
            <person name="Zhou S."/>
            <person name="Mudge J."/>
            <person name="Bharti A.K."/>
            <person name="Murray J.D."/>
            <person name="Naoumkina M.A."/>
            <person name="Rosen B."/>
            <person name="Silverstein K.A."/>
            <person name="Tang H."/>
            <person name="Rombauts S."/>
            <person name="Zhao P.X."/>
            <person name="Zhou P."/>
            <person name="Barbe V."/>
            <person name="Bardou P."/>
            <person name="Bechner M."/>
            <person name="Bellec A."/>
            <person name="Berger A."/>
            <person name="Berges H."/>
            <person name="Bidwell S."/>
            <person name="Bisseling T."/>
            <person name="Choisne N."/>
            <person name="Couloux A."/>
            <person name="Denny R."/>
            <person name="Deshpande S."/>
            <person name="Dai X."/>
            <person name="Doyle J.J."/>
            <person name="Dudez A.M."/>
            <person name="Farmer A.D."/>
            <person name="Fouteau S."/>
            <person name="Franken C."/>
            <person name="Gibelin C."/>
            <person name="Gish J."/>
            <person name="Goldstein S."/>
            <person name="Gonzalez A.J."/>
            <person name="Green P.J."/>
            <person name="Hallab A."/>
            <person name="Hartog M."/>
            <person name="Hua A."/>
            <person name="Humphray S.J."/>
            <person name="Jeong D.H."/>
            <person name="Jing Y."/>
            <person name="Jocker A."/>
            <person name="Kenton S.M."/>
            <person name="Kim D.J."/>
            <person name="Klee K."/>
            <person name="Lai H."/>
            <person name="Lang C."/>
            <person name="Lin S."/>
            <person name="Macmil S.L."/>
            <person name="Magdelenat G."/>
            <person name="Matthews L."/>
            <person name="McCorrison J."/>
            <person name="Monaghan E.L."/>
            <person name="Mun J.H."/>
            <person name="Najar F.Z."/>
            <person name="Nicholson C."/>
            <person name="Noirot C."/>
            <person name="O'Bleness M."/>
            <person name="Paule C.R."/>
            <person name="Poulain J."/>
            <person name="Prion F."/>
            <person name="Qin B."/>
            <person name="Qu C."/>
            <person name="Retzel E.F."/>
            <person name="Riddle C."/>
            <person name="Sallet E."/>
            <person name="Samain S."/>
            <person name="Samson N."/>
            <person name="Sanders I."/>
            <person name="Saurat O."/>
            <person name="Scarpelli C."/>
            <person name="Schiex T."/>
            <person name="Segurens B."/>
            <person name="Severin A.J."/>
            <person name="Sherrier D.J."/>
            <person name="Shi R."/>
            <person name="Sims S."/>
            <person name="Singer S.R."/>
            <person name="Sinharoy S."/>
            <person name="Sterck L."/>
            <person name="Viollet A."/>
            <person name="Wang B.B."/>
            <person name="Wang K."/>
            <person name="Wang M."/>
            <person name="Wang X."/>
            <person name="Warfsmann J."/>
            <person name="Weissenbach J."/>
            <person name="White D.D."/>
            <person name="White J.D."/>
            <person name="Wiley G.B."/>
            <person name="Wincker P."/>
            <person name="Xing Y."/>
            <person name="Yang L."/>
            <person name="Yao Z."/>
            <person name="Ying F."/>
            <person name="Zhai J."/>
            <person name="Zhou L."/>
            <person name="Zuber A."/>
            <person name="Denarie J."/>
            <person name="Dixon R.A."/>
            <person name="May G.D."/>
            <person name="Schwartz D.C."/>
            <person name="Rogers J."/>
            <person name="Quetier F."/>
            <person name="Town C.D."/>
            <person name="Roe B.A."/>
        </authorList>
    </citation>
    <scope>NUCLEOTIDE SEQUENCE [LARGE SCALE GENOMIC DNA]</scope>
    <source>
        <strain evidence="1">A17</strain>
        <strain evidence="2 3">cv. Jemalong A17</strain>
    </source>
</reference>
<accession>A0A072TS75</accession>
<keyword evidence="3" id="KW-1185">Reference proteome</keyword>
<evidence type="ECO:0000313" key="3">
    <source>
        <dbReference type="Proteomes" id="UP000002051"/>
    </source>
</evidence>
<sequence>MERPAALSCLVNPKNFLGHILTNEGQTITQKDKQFYDTESPRHETSLRPMSDSIAEYIITALRRIRRRKRSEQSLVIKNEEEEPCYRNGSYLPVGLVRNFRSFKTEAWE</sequence>
<proteinExistence type="predicted"/>
<name>A0A072TS75_MEDTR</name>
<dbReference type="EMBL" id="CM001224">
    <property type="protein sequence ID" value="KEH20056.1"/>
    <property type="molecule type" value="Genomic_DNA"/>
</dbReference>
<organism evidence="1 3">
    <name type="scientific">Medicago truncatula</name>
    <name type="common">Barrel medic</name>
    <name type="synonym">Medicago tribuloides</name>
    <dbReference type="NCBI Taxonomy" id="3880"/>
    <lineage>
        <taxon>Eukaryota</taxon>
        <taxon>Viridiplantae</taxon>
        <taxon>Streptophyta</taxon>
        <taxon>Embryophyta</taxon>
        <taxon>Tracheophyta</taxon>
        <taxon>Spermatophyta</taxon>
        <taxon>Magnoliopsida</taxon>
        <taxon>eudicotyledons</taxon>
        <taxon>Gunneridae</taxon>
        <taxon>Pentapetalae</taxon>
        <taxon>rosids</taxon>
        <taxon>fabids</taxon>
        <taxon>Fabales</taxon>
        <taxon>Fabaceae</taxon>
        <taxon>Papilionoideae</taxon>
        <taxon>50 kb inversion clade</taxon>
        <taxon>NPAAA clade</taxon>
        <taxon>Hologalegina</taxon>
        <taxon>IRL clade</taxon>
        <taxon>Trifolieae</taxon>
        <taxon>Medicago</taxon>
    </lineage>
</organism>
<reference evidence="1 3" key="2">
    <citation type="journal article" date="2014" name="BMC Genomics">
        <title>An improved genome release (version Mt4.0) for the model legume Medicago truncatula.</title>
        <authorList>
            <person name="Tang H."/>
            <person name="Krishnakumar V."/>
            <person name="Bidwell S."/>
            <person name="Rosen B."/>
            <person name="Chan A."/>
            <person name="Zhou S."/>
            <person name="Gentzbittel L."/>
            <person name="Childs K.L."/>
            <person name="Yandell M."/>
            <person name="Gundlach H."/>
            <person name="Mayer K.F."/>
            <person name="Schwartz D.C."/>
            <person name="Town C.D."/>
        </authorList>
    </citation>
    <scope>GENOME REANNOTATION</scope>
    <source>
        <strain evidence="1">A17</strain>
        <strain evidence="2 3">cv. Jemalong A17</strain>
    </source>
</reference>
<protein>
    <submittedName>
        <fullName evidence="1 2">Uncharacterized protein</fullName>
    </submittedName>
</protein>
<evidence type="ECO:0000313" key="2">
    <source>
        <dbReference type="EnsemblPlants" id="KEH20056"/>
    </source>
</evidence>
<evidence type="ECO:0000313" key="1">
    <source>
        <dbReference type="EMBL" id="KEH20056.1"/>
    </source>
</evidence>
<gene>
    <name evidence="1" type="ordered locus">MTR_8g066103</name>
</gene>
<dbReference type="HOGENOM" id="CLU_2187896_0_0_1"/>
<dbReference type="EnsemblPlants" id="KEH20056">
    <property type="protein sequence ID" value="KEH20056"/>
    <property type="gene ID" value="MTR_8g066103"/>
</dbReference>